<dbReference type="AlphaFoldDB" id="A0A146MHK0"/>
<gene>
    <name evidence="1" type="ORF">g.19730</name>
</gene>
<sequence>FFFSSSKIRTFIFSTEYTVIVYSLFCSSVRGGLSVDNGTPVVSVPVVMVRSGVCERMLIVAAITDAIHINASLALSYDRPAMVAMEVLSAKAVSVVRHAAHLVRSFVADATSADLRMSPFTALFYLWLCVATWTHTELLASHRERSDDTPVPLTRRRSQDGCDCHQENCGCRSHVCRKSVG</sequence>
<feature type="non-terminal residue" evidence="1">
    <location>
        <position position="181"/>
    </location>
</feature>
<reference evidence="1" key="1">
    <citation type="journal article" date="2016" name="Gigascience">
        <title>De novo construction of an expanded transcriptome assembly for the western tarnished plant bug, Lygus hesperus.</title>
        <authorList>
            <person name="Tassone E.E."/>
            <person name="Geib S.M."/>
            <person name="Hall B."/>
            <person name="Fabrick J.A."/>
            <person name="Brent C.S."/>
            <person name="Hull J.J."/>
        </authorList>
    </citation>
    <scope>NUCLEOTIDE SEQUENCE</scope>
</reference>
<organism evidence="1">
    <name type="scientific">Lygus hesperus</name>
    <name type="common">Western plant bug</name>
    <dbReference type="NCBI Taxonomy" id="30085"/>
    <lineage>
        <taxon>Eukaryota</taxon>
        <taxon>Metazoa</taxon>
        <taxon>Ecdysozoa</taxon>
        <taxon>Arthropoda</taxon>
        <taxon>Hexapoda</taxon>
        <taxon>Insecta</taxon>
        <taxon>Pterygota</taxon>
        <taxon>Neoptera</taxon>
        <taxon>Paraneoptera</taxon>
        <taxon>Hemiptera</taxon>
        <taxon>Heteroptera</taxon>
        <taxon>Panheteroptera</taxon>
        <taxon>Cimicomorpha</taxon>
        <taxon>Miridae</taxon>
        <taxon>Mirini</taxon>
        <taxon>Lygus</taxon>
    </lineage>
</organism>
<dbReference type="EMBL" id="GDHC01000127">
    <property type="protein sequence ID" value="JAQ18502.1"/>
    <property type="molecule type" value="Transcribed_RNA"/>
</dbReference>
<protein>
    <submittedName>
        <fullName evidence="1">Uncharacterized protein</fullName>
    </submittedName>
</protein>
<name>A0A146MHK0_LYGHE</name>
<accession>A0A146MHK0</accession>
<proteinExistence type="predicted"/>
<evidence type="ECO:0000313" key="1">
    <source>
        <dbReference type="EMBL" id="JAQ18502.1"/>
    </source>
</evidence>
<feature type="non-terminal residue" evidence="1">
    <location>
        <position position="1"/>
    </location>
</feature>